<sequence>MILIRAELYCHGWPDGNIPHGHVDVKVRGDRVDEEDTRNTLLGQLDRSCFLCEEDGGNSYVEFSLLDEKKGDEFDRGRAWAVVVGGEGDAFVLNPVGTVFENF</sequence>
<dbReference type="EMBL" id="CP066690">
    <property type="protein sequence ID" value="QQG45646.1"/>
    <property type="molecule type" value="Genomic_DNA"/>
</dbReference>
<accession>A0A7T5UQY1</accession>
<evidence type="ECO:0000313" key="1">
    <source>
        <dbReference type="EMBL" id="QQG45646.1"/>
    </source>
</evidence>
<gene>
    <name evidence="1" type="ORF">HYW89_01875</name>
</gene>
<evidence type="ECO:0000313" key="2">
    <source>
        <dbReference type="Proteomes" id="UP000595618"/>
    </source>
</evidence>
<reference evidence="1 2" key="1">
    <citation type="submission" date="2020-07" db="EMBL/GenBank/DDBJ databases">
        <title>Huge and variable diversity of episymbiotic CPR bacteria and DPANN archaea in groundwater ecosystems.</title>
        <authorList>
            <person name="He C.Y."/>
            <person name="Keren R."/>
            <person name="Whittaker M."/>
            <person name="Farag I.F."/>
            <person name="Doudna J."/>
            <person name="Cate J.H.D."/>
            <person name="Banfield J.F."/>
        </authorList>
    </citation>
    <scope>NUCLEOTIDE SEQUENCE [LARGE SCALE GENOMIC DNA]</scope>
    <source>
        <strain evidence="1">NC_groundwater_541_Ag_S-0.1um_46_50</strain>
    </source>
</reference>
<dbReference type="Proteomes" id="UP000595618">
    <property type="component" value="Chromosome"/>
</dbReference>
<proteinExistence type="predicted"/>
<organism evidence="1 2">
    <name type="scientific">Candidatus Sungiibacteriota bacterium</name>
    <dbReference type="NCBI Taxonomy" id="2750080"/>
    <lineage>
        <taxon>Bacteria</taxon>
        <taxon>Candidatus Sungiibacteriota</taxon>
    </lineage>
</organism>
<dbReference type="AlphaFoldDB" id="A0A7T5UQY1"/>
<protein>
    <submittedName>
        <fullName evidence="1">Uncharacterized protein</fullName>
    </submittedName>
</protein>
<name>A0A7T5UQY1_9BACT</name>